<dbReference type="AlphaFoldDB" id="A0A7Y4M2W1"/>
<dbReference type="Pfam" id="PF12728">
    <property type="entry name" value="HTH_17"/>
    <property type="match status" value="1"/>
</dbReference>
<organism evidence="2 3">
    <name type="scientific">Bradyrhizobium archetypum</name>
    <dbReference type="NCBI Taxonomy" id="2721160"/>
    <lineage>
        <taxon>Bacteria</taxon>
        <taxon>Pseudomonadati</taxon>
        <taxon>Pseudomonadota</taxon>
        <taxon>Alphaproteobacteria</taxon>
        <taxon>Hyphomicrobiales</taxon>
        <taxon>Nitrobacteraceae</taxon>
        <taxon>Bradyrhizobium</taxon>
    </lineage>
</organism>
<protein>
    <submittedName>
        <fullName evidence="2">Helix-turn-helix domain-containing protein</fullName>
    </submittedName>
</protein>
<name>A0A7Y4M2W1_9BRAD</name>
<accession>A0A7Y4M2W1</accession>
<evidence type="ECO:0000259" key="1">
    <source>
        <dbReference type="Pfam" id="PF12728"/>
    </source>
</evidence>
<evidence type="ECO:0000313" key="2">
    <source>
        <dbReference type="EMBL" id="NOJ47836.1"/>
    </source>
</evidence>
<feature type="domain" description="Helix-turn-helix" evidence="1">
    <location>
        <begin position="17"/>
        <end position="51"/>
    </location>
</feature>
<dbReference type="Proteomes" id="UP000528734">
    <property type="component" value="Unassembled WGS sequence"/>
</dbReference>
<proteinExistence type="predicted"/>
<evidence type="ECO:0000313" key="3">
    <source>
        <dbReference type="Proteomes" id="UP000528734"/>
    </source>
</evidence>
<dbReference type="EMBL" id="JAAVLW010000005">
    <property type="protein sequence ID" value="NOJ47836.1"/>
    <property type="molecule type" value="Genomic_DNA"/>
</dbReference>
<sequence>MSEPEQGLRDQHRAWSIGQFCQYFGIGRTTVYEQIKLGRLRARKIGKRTIITYR</sequence>
<keyword evidence="3" id="KW-1185">Reference proteome</keyword>
<gene>
    <name evidence="2" type="ORF">HCN50_16540</name>
</gene>
<comment type="caution">
    <text evidence="2">The sequence shown here is derived from an EMBL/GenBank/DDBJ whole genome shotgun (WGS) entry which is preliminary data.</text>
</comment>
<reference evidence="2 3" key="1">
    <citation type="submission" date="2020-03" db="EMBL/GenBank/DDBJ databases">
        <title>Bradyrhizobium diversity isolated from nodules of Muelleranthus trifoliolatus.</title>
        <authorList>
            <person name="Klepa M."/>
            <person name="Helene L."/>
            <person name="Hungria M."/>
        </authorList>
    </citation>
    <scope>NUCLEOTIDE SEQUENCE [LARGE SCALE GENOMIC DNA]</scope>
    <source>
        <strain evidence="2 3">WSM 1744</strain>
    </source>
</reference>
<dbReference type="InterPro" id="IPR041657">
    <property type="entry name" value="HTH_17"/>
</dbReference>